<evidence type="ECO:0000256" key="5">
    <source>
        <dbReference type="ARBA" id="ARBA00023237"/>
    </source>
</evidence>
<evidence type="ECO:0000256" key="4">
    <source>
        <dbReference type="ARBA" id="ARBA00023139"/>
    </source>
</evidence>
<evidence type="ECO:0000256" key="8">
    <source>
        <dbReference type="ARBA" id="ARBA00049730"/>
    </source>
</evidence>
<dbReference type="EMBL" id="JADOBH010000008">
    <property type="protein sequence ID" value="MBF7958581.1"/>
    <property type="molecule type" value="Genomic_DNA"/>
</dbReference>
<name>A0ABS0DXK4_9GAMM</name>
<keyword evidence="5" id="KW-0998">Cell outer membrane</keyword>
<evidence type="ECO:0000256" key="1">
    <source>
        <dbReference type="ARBA" id="ARBA00004459"/>
    </source>
</evidence>
<evidence type="ECO:0000313" key="11">
    <source>
        <dbReference type="Proteomes" id="UP000600307"/>
    </source>
</evidence>
<reference evidence="10 11" key="1">
    <citation type="submission" date="2020-11" db="EMBL/GenBank/DDBJ databases">
        <title>Taxonomic investigation of Rahnella spp.</title>
        <authorList>
            <person name="Lee S.D."/>
        </authorList>
    </citation>
    <scope>NUCLEOTIDE SEQUENCE [LARGE SCALE GENOMIC DNA]</scope>
    <source>
        <strain evidence="10 11">SAP-10</strain>
    </source>
</reference>
<comment type="subcellular location">
    <subcellularLocation>
        <location evidence="1">Cell outer membrane</location>
        <topology evidence="1">Lipid-anchor</topology>
    </subcellularLocation>
</comment>
<dbReference type="PROSITE" id="PS51257">
    <property type="entry name" value="PROKAR_LIPOPROTEIN"/>
    <property type="match status" value="1"/>
</dbReference>
<dbReference type="Pfam" id="PF13627">
    <property type="entry name" value="LptM_cons"/>
    <property type="match status" value="1"/>
</dbReference>
<evidence type="ECO:0000256" key="7">
    <source>
        <dbReference type="ARBA" id="ARBA00049647"/>
    </source>
</evidence>
<feature type="compositionally biased region" description="Polar residues" evidence="9">
    <location>
        <begin position="36"/>
        <end position="56"/>
    </location>
</feature>
<comment type="similarity">
    <text evidence="7">Belongs to the LptM family.</text>
</comment>
<keyword evidence="6 10" id="KW-0449">Lipoprotein</keyword>
<keyword evidence="3" id="KW-0472">Membrane</keyword>
<organism evidence="10 11">
    <name type="scientific">Rahnella victoriana</name>
    <dbReference type="NCBI Taxonomy" id="1510570"/>
    <lineage>
        <taxon>Bacteria</taxon>
        <taxon>Pseudomonadati</taxon>
        <taxon>Pseudomonadota</taxon>
        <taxon>Gammaproteobacteria</taxon>
        <taxon>Enterobacterales</taxon>
        <taxon>Yersiniaceae</taxon>
        <taxon>Rahnella</taxon>
    </lineage>
</organism>
<sequence length="68" mass="7145">MKNALRWSLAATILFSLTGCGLKGPLYFPKADKTSTQKTSQVPGTSNDGSSQQQGVSPEDLASSPDND</sequence>
<accession>A0ABS0DXK4</accession>
<proteinExistence type="inferred from homology"/>
<comment type="caution">
    <text evidence="10">The sequence shown here is derived from an EMBL/GenBank/DDBJ whole genome shotgun (WGS) entry which is preliminary data.</text>
</comment>
<evidence type="ECO:0000256" key="9">
    <source>
        <dbReference type="SAM" id="MobiDB-lite"/>
    </source>
</evidence>
<evidence type="ECO:0000256" key="2">
    <source>
        <dbReference type="ARBA" id="ARBA00022729"/>
    </source>
</evidence>
<keyword evidence="4" id="KW-0564">Palmitate</keyword>
<gene>
    <name evidence="10" type="ORF">IV431_23800</name>
</gene>
<protein>
    <recommendedName>
        <fullName evidence="8">LPS-assembly lipoprotein LptM</fullName>
    </recommendedName>
</protein>
<feature type="region of interest" description="Disordered" evidence="9">
    <location>
        <begin position="28"/>
        <end position="68"/>
    </location>
</feature>
<dbReference type="InterPro" id="IPR032831">
    <property type="entry name" value="LptM_cons"/>
</dbReference>
<keyword evidence="11" id="KW-1185">Reference proteome</keyword>
<keyword evidence="2" id="KW-0732">Signal</keyword>
<dbReference type="Proteomes" id="UP000600307">
    <property type="component" value="Unassembled WGS sequence"/>
</dbReference>
<evidence type="ECO:0000313" key="10">
    <source>
        <dbReference type="EMBL" id="MBF7958581.1"/>
    </source>
</evidence>
<dbReference type="RefSeq" id="WP_119822785.1">
    <property type="nucleotide sequence ID" value="NZ_CBCSED010000014.1"/>
</dbReference>
<evidence type="ECO:0000256" key="3">
    <source>
        <dbReference type="ARBA" id="ARBA00023136"/>
    </source>
</evidence>
<dbReference type="NCBIfam" id="NF047847">
    <property type="entry name" value="SS_mature_LptM"/>
    <property type="match status" value="1"/>
</dbReference>
<evidence type="ECO:0000256" key="6">
    <source>
        <dbReference type="ARBA" id="ARBA00023288"/>
    </source>
</evidence>